<accession>M0LI93</accession>
<keyword evidence="2" id="KW-1185">Reference proteome</keyword>
<evidence type="ECO:0000313" key="1">
    <source>
        <dbReference type="EMBL" id="EMA33342.1"/>
    </source>
</evidence>
<sequence>MREETRLEQADEGDDGDAATAFAERARSEHGDSIRRLVAFGDATRGDDRGVHSSIEFLVVLEDDDVDDGPTLEEREQRLEGLGKTVGIEHELVVEVYVLPADRFEDENQQDHPLVEEALEEGVSYV</sequence>
<dbReference type="STRING" id="1227454.C446_13969"/>
<gene>
    <name evidence="1" type="ORF">C446_13969</name>
</gene>
<comment type="caution">
    <text evidence="1">The sequence shown here is derived from an EMBL/GenBank/DDBJ whole genome shotgun (WGS) entry which is preliminary data.</text>
</comment>
<dbReference type="AlphaFoldDB" id="M0LI93"/>
<name>M0LI93_9EURY</name>
<dbReference type="SUPFAM" id="SSF81301">
    <property type="entry name" value="Nucleotidyltransferase"/>
    <property type="match status" value="1"/>
</dbReference>
<dbReference type="RefSeq" id="WP_006673692.1">
    <property type="nucleotide sequence ID" value="NZ_AOMA01000142.1"/>
</dbReference>
<proteinExistence type="predicted"/>
<reference evidence="1 2" key="1">
    <citation type="journal article" date="2014" name="PLoS Genet.">
        <title>Phylogenetically driven sequencing of extremely halophilic archaea reveals strategies for static and dynamic osmo-response.</title>
        <authorList>
            <person name="Becker E.A."/>
            <person name="Seitzer P.M."/>
            <person name="Tritt A."/>
            <person name="Larsen D."/>
            <person name="Krusor M."/>
            <person name="Yao A.I."/>
            <person name="Wu D."/>
            <person name="Madern D."/>
            <person name="Eisen J.A."/>
            <person name="Darling A.E."/>
            <person name="Facciotti M.T."/>
        </authorList>
    </citation>
    <scope>NUCLEOTIDE SEQUENCE [LARGE SCALE GENOMIC DNA]</scope>
    <source>
        <strain evidence="1 2">JCM 10879</strain>
    </source>
</reference>
<organism evidence="1 2">
    <name type="scientific">Halobiforma nitratireducens JCM 10879</name>
    <dbReference type="NCBI Taxonomy" id="1227454"/>
    <lineage>
        <taxon>Archaea</taxon>
        <taxon>Methanobacteriati</taxon>
        <taxon>Methanobacteriota</taxon>
        <taxon>Stenosarchaea group</taxon>
        <taxon>Halobacteria</taxon>
        <taxon>Halobacteriales</taxon>
        <taxon>Natrialbaceae</taxon>
        <taxon>Halobiforma</taxon>
    </lineage>
</organism>
<dbReference type="OrthoDB" id="9287at2157"/>
<dbReference type="EMBL" id="AOMA01000142">
    <property type="protein sequence ID" value="EMA33342.1"/>
    <property type="molecule type" value="Genomic_DNA"/>
</dbReference>
<evidence type="ECO:0000313" key="2">
    <source>
        <dbReference type="Proteomes" id="UP000011607"/>
    </source>
</evidence>
<dbReference type="eggNOG" id="arCOG01201">
    <property type="taxonomic scope" value="Archaea"/>
</dbReference>
<dbReference type="Proteomes" id="UP000011607">
    <property type="component" value="Unassembled WGS sequence"/>
</dbReference>
<protein>
    <submittedName>
        <fullName evidence="1">Uncharacterized protein</fullName>
    </submittedName>
</protein>
<dbReference type="InterPro" id="IPR043519">
    <property type="entry name" value="NT_sf"/>
</dbReference>